<comment type="caution">
    <text evidence="1">The sequence shown here is derived from an EMBL/GenBank/DDBJ whole genome shotgun (WGS) entry which is preliminary data.</text>
</comment>
<sequence length="85" mass="9196">MVLNAAIILGEIASTEGALQFSGRTATTLSKLEREAFLKEVQPVLQNPLRSLACGPSQDVYIPSPKDLPRFSERCNSICCVSSAR</sequence>
<name>A0A7W6XYP3_9HYPH</name>
<accession>A0A7W6XYP3</accession>
<evidence type="ECO:0000313" key="1">
    <source>
        <dbReference type="EMBL" id="MBB4443768.1"/>
    </source>
</evidence>
<gene>
    <name evidence="1" type="ORF">GGE15_007078</name>
</gene>
<evidence type="ECO:0000313" key="2">
    <source>
        <dbReference type="Proteomes" id="UP000533724"/>
    </source>
</evidence>
<reference evidence="1 2" key="1">
    <citation type="submission" date="2020-08" db="EMBL/GenBank/DDBJ databases">
        <title>Genomic Encyclopedia of Type Strains, Phase IV (KMG-V): Genome sequencing to study the core and pangenomes of soil and plant-associated prokaryotes.</title>
        <authorList>
            <person name="Whitman W."/>
        </authorList>
    </citation>
    <scope>NUCLEOTIDE SEQUENCE [LARGE SCALE GENOMIC DNA]</scope>
    <source>
        <strain evidence="1 2">SEMIA 414</strain>
    </source>
</reference>
<protein>
    <submittedName>
        <fullName evidence="1">ABC-type oligopeptide transport system ATPase subunit</fullName>
    </submittedName>
</protein>
<proteinExistence type="predicted"/>
<dbReference type="Proteomes" id="UP000533724">
    <property type="component" value="Unassembled WGS sequence"/>
</dbReference>
<dbReference type="AlphaFoldDB" id="A0A7W6XYP3"/>
<organism evidence="1 2">
    <name type="scientific">Rhizobium esperanzae</name>
    <dbReference type="NCBI Taxonomy" id="1967781"/>
    <lineage>
        <taxon>Bacteria</taxon>
        <taxon>Pseudomonadati</taxon>
        <taxon>Pseudomonadota</taxon>
        <taxon>Alphaproteobacteria</taxon>
        <taxon>Hyphomicrobiales</taxon>
        <taxon>Rhizobiaceae</taxon>
        <taxon>Rhizobium/Agrobacterium group</taxon>
        <taxon>Rhizobium</taxon>
    </lineage>
</organism>
<dbReference type="EMBL" id="JACIHI010000028">
    <property type="protein sequence ID" value="MBB4443768.1"/>
    <property type="molecule type" value="Genomic_DNA"/>
</dbReference>